<evidence type="ECO:0000256" key="4">
    <source>
        <dbReference type="PROSITE-ProRule" id="PRU00473"/>
    </source>
</evidence>
<evidence type="ECO:0000256" key="1">
    <source>
        <dbReference type="ARBA" id="ARBA00004442"/>
    </source>
</evidence>
<sequence length="239" mass="26429">MSVSRYIYLLLVVGLLTCSVPDAGAQNIFGRLKDKLSGKSAAGERASKKKSDKSVTAIDPAELSLDENVMLPRVGDKQHKAVADYMGQLAKKLASRKLARIELTRGGEVVVATIGTDQLFAPNDTVLRDNAQEFLRPYADLLKQVGMYKIIVVCHTDDTGSENYTDRLSEARASAVYDYLLKNQLESVDLLSYALGAAEPCVPNDSRDNRAKNRRVEIYVVPDMLILEMAKSDKLQFRN</sequence>
<evidence type="ECO:0000256" key="5">
    <source>
        <dbReference type="SAM" id="SignalP"/>
    </source>
</evidence>
<dbReference type="Gene3D" id="3.30.1330.60">
    <property type="entry name" value="OmpA-like domain"/>
    <property type="match status" value="1"/>
</dbReference>
<dbReference type="EMBL" id="JBCLPP010000028">
    <property type="protein sequence ID" value="MEY8245980.1"/>
    <property type="molecule type" value="Genomic_DNA"/>
</dbReference>
<keyword evidence="8" id="KW-1185">Reference proteome</keyword>
<accession>A0ABV4CZI2</accession>
<evidence type="ECO:0000313" key="7">
    <source>
        <dbReference type="EMBL" id="MEY8245980.1"/>
    </source>
</evidence>
<dbReference type="PRINTS" id="PR01021">
    <property type="entry name" value="OMPADOMAIN"/>
</dbReference>
<dbReference type="InterPro" id="IPR006665">
    <property type="entry name" value="OmpA-like"/>
</dbReference>
<feature type="domain" description="OmpA-like" evidence="6">
    <location>
        <begin position="107"/>
        <end position="224"/>
    </location>
</feature>
<protein>
    <submittedName>
        <fullName evidence="7">OmpA family protein</fullName>
    </submittedName>
</protein>
<dbReference type="RefSeq" id="WP_121699081.1">
    <property type="nucleotide sequence ID" value="NZ_JBCLPP010000028.1"/>
</dbReference>
<keyword evidence="2 4" id="KW-0472">Membrane</keyword>
<keyword evidence="3" id="KW-0998">Cell outer membrane</keyword>
<evidence type="ECO:0000256" key="2">
    <source>
        <dbReference type="ARBA" id="ARBA00023136"/>
    </source>
</evidence>
<dbReference type="PANTHER" id="PTHR30329:SF21">
    <property type="entry name" value="LIPOPROTEIN YIAD-RELATED"/>
    <property type="match status" value="1"/>
</dbReference>
<dbReference type="Pfam" id="PF00691">
    <property type="entry name" value="OmpA"/>
    <property type="match status" value="1"/>
</dbReference>
<reference evidence="7 8" key="1">
    <citation type="submission" date="2024-03" db="EMBL/GenBank/DDBJ databases">
        <title>Mouse gut bacterial collection (mGBC) of GemPharmatech.</title>
        <authorList>
            <person name="He Y."/>
            <person name="Dong L."/>
            <person name="Wu D."/>
            <person name="Gao X."/>
            <person name="Lin Z."/>
        </authorList>
    </citation>
    <scope>NUCLEOTIDE SEQUENCE [LARGE SCALE GENOMIC DNA]</scope>
    <source>
        <strain evidence="7 8">54-13</strain>
    </source>
</reference>
<proteinExistence type="predicted"/>
<feature type="chain" id="PRO_5046987232" evidence="5">
    <location>
        <begin position="26"/>
        <end position="239"/>
    </location>
</feature>
<evidence type="ECO:0000256" key="3">
    <source>
        <dbReference type="ARBA" id="ARBA00023237"/>
    </source>
</evidence>
<dbReference type="InterPro" id="IPR036737">
    <property type="entry name" value="OmpA-like_sf"/>
</dbReference>
<name>A0ABV4CZI2_9BACT</name>
<dbReference type="InterPro" id="IPR050330">
    <property type="entry name" value="Bact_OuterMem_StrucFunc"/>
</dbReference>
<comment type="caution">
    <text evidence="7">The sequence shown here is derived from an EMBL/GenBank/DDBJ whole genome shotgun (WGS) entry which is preliminary data.</text>
</comment>
<organism evidence="7 8">
    <name type="scientific">Heminiphilus faecis</name>
    <dbReference type="NCBI Taxonomy" id="2601703"/>
    <lineage>
        <taxon>Bacteria</taxon>
        <taxon>Pseudomonadati</taxon>
        <taxon>Bacteroidota</taxon>
        <taxon>Bacteroidia</taxon>
        <taxon>Bacteroidales</taxon>
        <taxon>Muribaculaceae</taxon>
        <taxon>Heminiphilus</taxon>
    </lineage>
</organism>
<dbReference type="Proteomes" id="UP001565200">
    <property type="component" value="Unassembled WGS sequence"/>
</dbReference>
<dbReference type="PANTHER" id="PTHR30329">
    <property type="entry name" value="STATOR ELEMENT OF FLAGELLAR MOTOR COMPLEX"/>
    <property type="match status" value="1"/>
</dbReference>
<gene>
    <name evidence="7" type="ORF">AAK873_10175</name>
</gene>
<dbReference type="SUPFAM" id="SSF103088">
    <property type="entry name" value="OmpA-like"/>
    <property type="match status" value="1"/>
</dbReference>
<dbReference type="CDD" id="cd07185">
    <property type="entry name" value="OmpA_C-like"/>
    <property type="match status" value="1"/>
</dbReference>
<comment type="subcellular location">
    <subcellularLocation>
        <location evidence="1">Cell outer membrane</location>
    </subcellularLocation>
</comment>
<keyword evidence="5" id="KW-0732">Signal</keyword>
<evidence type="ECO:0000313" key="8">
    <source>
        <dbReference type="Proteomes" id="UP001565200"/>
    </source>
</evidence>
<feature type="signal peptide" evidence="5">
    <location>
        <begin position="1"/>
        <end position="25"/>
    </location>
</feature>
<dbReference type="PROSITE" id="PS51123">
    <property type="entry name" value="OMPA_2"/>
    <property type="match status" value="1"/>
</dbReference>
<evidence type="ECO:0000259" key="6">
    <source>
        <dbReference type="PROSITE" id="PS51123"/>
    </source>
</evidence>
<dbReference type="InterPro" id="IPR006664">
    <property type="entry name" value="OMP_bac"/>
</dbReference>